<comment type="caution">
    <text evidence="2">The sequence shown here is derived from an EMBL/GenBank/DDBJ whole genome shotgun (WGS) entry which is preliminary data.</text>
</comment>
<accession>A0ABR3XD76</accession>
<reference evidence="2 3" key="1">
    <citation type="journal article" date="2024" name="IMA Fungus">
        <title>IMA Genome - F19 : A genome assembly and annotation guide to empower mycologists, including annotated draft genome sequences of Ceratocystis pirilliformis, Diaporthe australafricana, Fusarium ophioides, Paecilomyces lecythidis, and Sporothrix stenoceras.</title>
        <authorList>
            <person name="Aylward J."/>
            <person name="Wilson A.M."/>
            <person name="Visagie C.M."/>
            <person name="Spraker J."/>
            <person name="Barnes I."/>
            <person name="Buitendag C."/>
            <person name="Ceriani C."/>
            <person name="Del Mar Angel L."/>
            <person name="du Plessis D."/>
            <person name="Fuchs T."/>
            <person name="Gasser K."/>
            <person name="Kramer D."/>
            <person name="Li W."/>
            <person name="Munsamy K."/>
            <person name="Piso A."/>
            <person name="Price J.L."/>
            <person name="Sonnekus B."/>
            <person name="Thomas C."/>
            <person name="van der Nest A."/>
            <person name="van Dijk A."/>
            <person name="van Heerden A."/>
            <person name="van Vuuren N."/>
            <person name="Yilmaz N."/>
            <person name="Duong T.A."/>
            <person name="van der Merwe N.A."/>
            <person name="Wingfield M.J."/>
            <person name="Wingfield B.D."/>
        </authorList>
    </citation>
    <scope>NUCLEOTIDE SEQUENCE [LARGE SCALE GENOMIC DNA]</scope>
    <source>
        <strain evidence="2 3">CMW 18167</strain>
    </source>
</reference>
<gene>
    <name evidence="2" type="ORF">Plec18167_006169</name>
</gene>
<sequence>MNLEPDTPAEGPSHARASPSDVVHIPIQEQVRSSQQVECTSINVQQSRSRDVSEEYNEQSIPSCSDSIESYTIPGAKDVTLNIQNTSEGQGDTNNNESLMFSDHSIQDTVYRSLQTGRRHSTGFTSAQSAFQSRPHHDSRHVYDRDTQPGNTSLGMTDIPGTPVDRRNSAQVEQAQALPDSSRDGISKNYLGPDVNLERALGSVHIEEVLESVPNPLPAFSTSINETSPDWGQIFSRALADAPELEGSSTDISLANPLPPIQAGSYSTAARWDDTSLNSHERMDPEDWFGYSIPVSNPLPPFQSAAENGFLPWDPSFNAADANFPRSYYPEGNSVPNPLPPLHSESPSVFPNWNDGLNVM</sequence>
<proteinExistence type="predicted"/>
<evidence type="ECO:0000256" key="1">
    <source>
        <dbReference type="SAM" id="MobiDB-lite"/>
    </source>
</evidence>
<name>A0ABR3XD76_9EURO</name>
<feature type="region of interest" description="Disordered" evidence="1">
    <location>
        <begin position="1"/>
        <end position="57"/>
    </location>
</feature>
<dbReference type="EMBL" id="JAVDPF010000021">
    <property type="protein sequence ID" value="KAL1873652.1"/>
    <property type="molecule type" value="Genomic_DNA"/>
</dbReference>
<protein>
    <submittedName>
        <fullName evidence="2">Uncharacterized protein</fullName>
    </submittedName>
</protein>
<feature type="region of interest" description="Disordered" evidence="1">
    <location>
        <begin position="118"/>
        <end position="187"/>
    </location>
</feature>
<keyword evidence="3" id="KW-1185">Reference proteome</keyword>
<evidence type="ECO:0000313" key="2">
    <source>
        <dbReference type="EMBL" id="KAL1873652.1"/>
    </source>
</evidence>
<feature type="compositionally biased region" description="Polar residues" evidence="1">
    <location>
        <begin position="30"/>
        <end position="47"/>
    </location>
</feature>
<feature type="compositionally biased region" description="Polar residues" evidence="1">
    <location>
        <begin position="118"/>
        <end position="132"/>
    </location>
</feature>
<dbReference type="Proteomes" id="UP001583193">
    <property type="component" value="Unassembled WGS sequence"/>
</dbReference>
<organism evidence="2 3">
    <name type="scientific">Paecilomyces lecythidis</name>
    <dbReference type="NCBI Taxonomy" id="3004212"/>
    <lineage>
        <taxon>Eukaryota</taxon>
        <taxon>Fungi</taxon>
        <taxon>Dikarya</taxon>
        <taxon>Ascomycota</taxon>
        <taxon>Pezizomycotina</taxon>
        <taxon>Eurotiomycetes</taxon>
        <taxon>Eurotiomycetidae</taxon>
        <taxon>Eurotiales</taxon>
        <taxon>Thermoascaceae</taxon>
        <taxon>Paecilomyces</taxon>
    </lineage>
</organism>
<evidence type="ECO:0000313" key="3">
    <source>
        <dbReference type="Proteomes" id="UP001583193"/>
    </source>
</evidence>